<dbReference type="HAMAP" id="MF_00845">
    <property type="entry name" value="TetX_monooxygenase"/>
    <property type="match status" value="1"/>
</dbReference>
<evidence type="ECO:0000256" key="4">
    <source>
        <dbReference type="ARBA" id="ARBA00023033"/>
    </source>
</evidence>
<comment type="subunit">
    <text evidence="5">Monomer.</text>
</comment>
<proteinExistence type="inferred from homology"/>
<comment type="function">
    <text evidence="5">An FAD-requiring monooxygenase active on some tetracycline antibiotic derivatives, which leads to their inactivation. Hydroxylates carbon 11a of tetracycline and some analogs.</text>
</comment>
<dbReference type="InterPro" id="IPR043683">
    <property type="entry name" value="TetX_monooxygenase"/>
</dbReference>
<reference evidence="7 8" key="1">
    <citation type="submission" date="2019-12" db="EMBL/GenBank/DDBJ databases">
        <title>Paenibacillus sp. nov., an endophytic bacterium isolated from the stem of Dendrobium.</title>
        <authorList>
            <person name="Zhao R."/>
        </authorList>
    </citation>
    <scope>NUCLEOTIDE SEQUENCE [LARGE SCALE GENOMIC DNA]</scope>
    <source>
        <strain evidence="7 8">HJL G12</strain>
    </source>
</reference>
<dbReference type="InterPro" id="IPR002938">
    <property type="entry name" value="FAD-bd"/>
</dbReference>
<comment type="caution">
    <text evidence="7">The sequence shown here is derived from an EMBL/GenBank/DDBJ whole genome shotgun (WGS) entry which is preliminary data.</text>
</comment>
<name>A0A7X3IP52_9BACL</name>
<dbReference type="Pfam" id="PF01494">
    <property type="entry name" value="FAD_binding_3"/>
    <property type="match status" value="2"/>
</dbReference>
<dbReference type="InterPro" id="IPR036188">
    <property type="entry name" value="FAD/NAD-bd_sf"/>
</dbReference>
<dbReference type="PRINTS" id="PR00420">
    <property type="entry name" value="RNGMNOXGNASE"/>
</dbReference>
<evidence type="ECO:0000256" key="2">
    <source>
        <dbReference type="ARBA" id="ARBA00022827"/>
    </source>
</evidence>
<organism evidence="7 8">
    <name type="scientific">Paenibacillus dendrobii</name>
    <dbReference type="NCBI Taxonomy" id="2691084"/>
    <lineage>
        <taxon>Bacteria</taxon>
        <taxon>Bacillati</taxon>
        <taxon>Bacillota</taxon>
        <taxon>Bacilli</taxon>
        <taxon>Bacillales</taxon>
        <taxon>Paenibacillaceae</taxon>
        <taxon>Paenibacillus</taxon>
    </lineage>
</organism>
<keyword evidence="1 5" id="KW-0285">Flavoprotein</keyword>
<gene>
    <name evidence="7" type="ORF">GRF59_26685</name>
</gene>
<feature type="domain" description="FAD-binding" evidence="6">
    <location>
        <begin position="14"/>
        <end position="79"/>
    </location>
</feature>
<dbReference type="GO" id="GO:0046677">
    <property type="term" value="P:response to antibiotic"/>
    <property type="evidence" value="ECO:0007669"/>
    <property type="project" value="InterPro"/>
</dbReference>
<evidence type="ECO:0000313" key="8">
    <source>
        <dbReference type="Proteomes" id="UP000460318"/>
    </source>
</evidence>
<evidence type="ECO:0000256" key="5">
    <source>
        <dbReference type="HAMAP-Rule" id="MF_00845"/>
    </source>
</evidence>
<dbReference type="Gene3D" id="3.50.50.60">
    <property type="entry name" value="FAD/NAD(P)-binding domain"/>
    <property type="match status" value="1"/>
</dbReference>
<keyword evidence="2 5" id="KW-0274">FAD</keyword>
<feature type="binding site" evidence="5">
    <location>
        <position position="308"/>
    </location>
    <ligand>
        <name>FAD</name>
        <dbReference type="ChEBI" id="CHEBI:57692"/>
    </ligand>
</feature>
<evidence type="ECO:0000259" key="6">
    <source>
        <dbReference type="Pfam" id="PF01494"/>
    </source>
</evidence>
<evidence type="ECO:0000256" key="1">
    <source>
        <dbReference type="ARBA" id="ARBA00022630"/>
    </source>
</evidence>
<comment type="domain">
    <text evidence="5">Consists of an N-terminal FAD-binding domain with a Rossman fold and a C-terminal substrate-binding domain.</text>
</comment>
<accession>A0A7X3IP52</accession>
<evidence type="ECO:0000256" key="3">
    <source>
        <dbReference type="ARBA" id="ARBA00023002"/>
    </source>
</evidence>
<feature type="binding site" evidence="5">
    <location>
        <position position="56"/>
    </location>
    <ligand>
        <name>FAD</name>
        <dbReference type="ChEBI" id="CHEBI:57692"/>
    </ligand>
</feature>
<keyword evidence="5" id="KW-0521">NADP</keyword>
<keyword evidence="8" id="KW-1185">Reference proteome</keyword>
<sequence>MTTEMAQSKEPQRIAIIGGGPGGLTLALILQRHGIQTVVYEREAFDPNREKGGSLDIHGDSGQFALKQAGLYDQFQAIARYEGEDFRLFDKTGTLHMDEVAEEGVQGDRPEIDRGTLCELLLNALDPECIRYGHQLIQAVPLHNGMHELRFENGHVDTVHLVVGADGAFSRIRPLLTDATAEYTGLSMVELNVLDAASAHPELASFNGRGKLFALADHKAILAQLNGDGRIKVYLSFRAEQDWLDTCDIPFSLPEEAKRQLLEYFSDWYDVLKDYIRFAEDAIYPRRIYMLPVGLTWKHKPGVTLIGDAAHLMSPFAGEGVNLAMLDAAELALAIIGHPDINEAVCAYEAEMVEYSSVSARMSDDNLKLMFSDDAAAQLADLMNQYQEQTESQ</sequence>
<dbReference type="PANTHER" id="PTHR46972:SF1">
    <property type="entry name" value="FAD DEPENDENT OXIDOREDUCTASE DOMAIN-CONTAINING PROTEIN"/>
    <property type="match status" value="1"/>
</dbReference>
<dbReference type="GO" id="GO:0004497">
    <property type="term" value="F:monooxygenase activity"/>
    <property type="evidence" value="ECO:0007669"/>
    <property type="project" value="UniProtKB-UniRule"/>
</dbReference>
<evidence type="ECO:0000313" key="7">
    <source>
        <dbReference type="EMBL" id="MWV47185.1"/>
    </source>
</evidence>
<comment type="catalytic activity">
    <reaction evidence="5">
        <text>a tetracycline + NADPH + O2 + H(+) = an 11a-hydroxytetracycline + NADP(+) + H2O</text>
        <dbReference type="Rhea" id="RHEA:61444"/>
        <dbReference type="ChEBI" id="CHEBI:15377"/>
        <dbReference type="ChEBI" id="CHEBI:15378"/>
        <dbReference type="ChEBI" id="CHEBI:15379"/>
        <dbReference type="ChEBI" id="CHEBI:57783"/>
        <dbReference type="ChEBI" id="CHEBI:58349"/>
        <dbReference type="ChEBI" id="CHEBI:144644"/>
        <dbReference type="ChEBI" id="CHEBI:144645"/>
    </reaction>
</comment>
<dbReference type="PANTHER" id="PTHR46972">
    <property type="entry name" value="MONOOXYGENASE ASQM-RELATED"/>
    <property type="match status" value="1"/>
</dbReference>
<keyword evidence="5" id="KW-0547">Nucleotide-binding</keyword>
<feature type="domain" description="FAD-binding" evidence="6">
    <location>
        <begin position="161"/>
        <end position="335"/>
    </location>
</feature>
<protein>
    <recommendedName>
        <fullName evidence="5">Flavin-dependent monooxygenase</fullName>
    </recommendedName>
    <alternativeName>
        <fullName evidence="5">TetX monooxygenase</fullName>
        <shortName evidence="5">TetX</shortName>
        <ecNumber evidence="5">1.14.13.-</ecNumber>
    </alternativeName>
</protein>
<feature type="binding site" evidence="5">
    <location>
        <position position="114"/>
    </location>
    <ligand>
        <name>FAD</name>
        <dbReference type="ChEBI" id="CHEBI:57692"/>
    </ligand>
</feature>
<keyword evidence="5" id="KW-0963">Cytoplasm</keyword>
<keyword evidence="4 5" id="KW-0503">Monooxygenase</keyword>
<dbReference type="SUPFAM" id="SSF51905">
    <property type="entry name" value="FAD/NAD(P)-binding domain"/>
    <property type="match status" value="1"/>
</dbReference>
<keyword evidence="3 5" id="KW-0560">Oxidoreductase</keyword>
<feature type="binding site" evidence="5">
    <location>
        <position position="49"/>
    </location>
    <ligand>
        <name>NADPH</name>
        <dbReference type="ChEBI" id="CHEBI:57783"/>
    </ligand>
</feature>
<dbReference type="Proteomes" id="UP000460318">
    <property type="component" value="Unassembled WGS sequence"/>
</dbReference>
<dbReference type="GO" id="GO:0005737">
    <property type="term" value="C:cytoplasm"/>
    <property type="evidence" value="ECO:0007669"/>
    <property type="project" value="UniProtKB-SubCell"/>
</dbReference>
<dbReference type="AlphaFoldDB" id="A0A7X3IP52"/>
<dbReference type="EC" id="1.14.13.-" evidence="5"/>
<comment type="cofactor">
    <cofactor evidence="5">
        <name>FAD</name>
        <dbReference type="ChEBI" id="CHEBI:57692"/>
    </cofactor>
</comment>
<dbReference type="GO" id="GO:0071949">
    <property type="term" value="F:FAD binding"/>
    <property type="evidence" value="ECO:0007669"/>
    <property type="project" value="InterPro"/>
</dbReference>
<dbReference type="EMBL" id="WUBI01000006">
    <property type="protein sequence ID" value="MWV47185.1"/>
    <property type="molecule type" value="Genomic_DNA"/>
</dbReference>
<comment type="subcellular location">
    <subcellularLocation>
        <location evidence="5">Cytoplasm</location>
    </subcellularLocation>
</comment>
<comment type="similarity">
    <text evidence="5">Belongs to the aromatic-ring hydroxylase family. TetX subfamily.</text>
</comment>